<sequence>MNIVKYLNSKISFYKILMVFWGLFWLLNGLDKFYNGDF</sequence>
<dbReference type="AlphaFoldDB" id="A0A382A9A8"/>
<keyword evidence="1" id="KW-1133">Transmembrane helix</keyword>
<feature type="transmembrane region" description="Helical" evidence="1">
    <location>
        <begin position="12"/>
        <end position="30"/>
    </location>
</feature>
<feature type="non-terminal residue" evidence="2">
    <location>
        <position position="38"/>
    </location>
</feature>
<keyword evidence="1" id="KW-0472">Membrane</keyword>
<gene>
    <name evidence="2" type="ORF">METZ01_LOCUS150954</name>
</gene>
<keyword evidence="1" id="KW-0812">Transmembrane</keyword>
<organism evidence="2">
    <name type="scientific">marine metagenome</name>
    <dbReference type="NCBI Taxonomy" id="408172"/>
    <lineage>
        <taxon>unclassified sequences</taxon>
        <taxon>metagenomes</taxon>
        <taxon>ecological metagenomes</taxon>
    </lineage>
</organism>
<dbReference type="EMBL" id="UINC01024452">
    <property type="protein sequence ID" value="SVA98100.1"/>
    <property type="molecule type" value="Genomic_DNA"/>
</dbReference>
<name>A0A382A9A8_9ZZZZ</name>
<reference evidence="2" key="1">
    <citation type="submission" date="2018-05" db="EMBL/GenBank/DDBJ databases">
        <authorList>
            <person name="Lanie J.A."/>
            <person name="Ng W.-L."/>
            <person name="Kazmierczak K.M."/>
            <person name="Andrzejewski T.M."/>
            <person name="Davidsen T.M."/>
            <person name="Wayne K.J."/>
            <person name="Tettelin H."/>
            <person name="Glass J.I."/>
            <person name="Rusch D."/>
            <person name="Podicherti R."/>
            <person name="Tsui H.-C.T."/>
            <person name="Winkler M.E."/>
        </authorList>
    </citation>
    <scope>NUCLEOTIDE SEQUENCE</scope>
</reference>
<protein>
    <submittedName>
        <fullName evidence="2">Uncharacterized protein</fullName>
    </submittedName>
</protein>
<proteinExistence type="predicted"/>
<evidence type="ECO:0000313" key="2">
    <source>
        <dbReference type="EMBL" id="SVA98100.1"/>
    </source>
</evidence>
<accession>A0A382A9A8</accession>
<evidence type="ECO:0000256" key="1">
    <source>
        <dbReference type="SAM" id="Phobius"/>
    </source>
</evidence>